<feature type="region of interest" description="Disordered" evidence="3">
    <location>
        <begin position="145"/>
        <end position="165"/>
    </location>
</feature>
<dbReference type="Proteomes" id="UP000323166">
    <property type="component" value="Unassembled WGS sequence"/>
</dbReference>
<keyword evidence="1" id="KW-1005">Bacterial flagellum biogenesis</keyword>
<accession>A0A5S4ZS11</accession>
<dbReference type="Pfam" id="PF05130">
    <property type="entry name" value="FlgN"/>
    <property type="match status" value="1"/>
</dbReference>
<dbReference type="EMBL" id="VNHM01000007">
    <property type="protein sequence ID" value="TYO95531.1"/>
    <property type="molecule type" value="Genomic_DNA"/>
</dbReference>
<dbReference type="Gene3D" id="1.20.58.300">
    <property type="entry name" value="FlgN-like"/>
    <property type="match status" value="1"/>
</dbReference>
<evidence type="ECO:0000313" key="4">
    <source>
        <dbReference type="EMBL" id="TYO95531.1"/>
    </source>
</evidence>
<evidence type="ECO:0000313" key="5">
    <source>
        <dbReference type="Proteomes" id="UP000323166"/>
    </source>
</evidence>
<reference evidence="4 5" key="1">
    <citation type="submission" date="2019-07" db="EMBL/GenBank/DDBJ databases">
        <title>Genomic Encyclopedia of Type Strains, Phase I: the one thousand microbial genomes (KMG-I) project.</title>
        <authorList>
            <person name="Kyrpides N."/>
        </authorList>
    </citation>
    <scope>NUCLEOTIDE SEQUENCE [LARGE SCALE GENOMIC DNA]</scope>
    <source>
        <strain evidence="4 5">DSM 6562</strain>
    </source>
</reference>
<keyword evidence="2" id="KW-0175">Coiled coil</keyword>
<dbReference type="SUPFAM" id="SSF140566">
    <property type="entry name" value="FlgN-like"/>
    <property type="match status" value="1"/>
</dbReference>
<dbReference type="InterPro" id="IPR007809">
    <property type="entry name" value="FlgN-like"/>
</dbReference>
<comment type="caution">
    <text evidence="4">The sequence shown here is derived from an EMBL/GenBank/DDBJ whole genome shotgun (WGS) entry which is preliminary data.</text>
</comment>
<sequence length="165" mass="18271">MARENLFSQLEKVLSRQHELAGQMLAAARRQNDALRRNDITILTRAVDELEQLNGPMRQLEEEREALQARLAGALALPPGAPLKDMAPSAPGELPARLSALRRDMRLRLEELRQLAGTNKLLTHNALRVNATILNIFRRTGGATYSNSGQVQDSGRSLNTLNKSV</sequence>
<evidence type="ECO:0000256" key="1">
    <source>
        <dbReference type="ARBA" id="ARBA00022795"/>
    </source>
</evidence>
<evidence type="ECO:0000256" key="3">
    <source>
        <dbReference type="SAM" id="MobiDB-lite"/>
    </source>
</evidence>
<organism evidence="4 5">
    <name type="scientific">Desulfallas thermosapovorans DSM 6562</name>
    <dbReference type="NCBI Taxonomy" id="1121431"/>
    <lineage>
        <taxon>Bacteria</taxon>
        <taxon>Bacillati</taxon>
        <taxon>Bacillota</taxon>
        <taxon>Clostridia</taxon>
        <taxon>Eubacteriales</taxon>
        <taxon>Desulfallaceae</taxon>
        <taxon>Desulfallas</taxon>
    </lineage>
</organism>
<gene>
    <name evidence="4" type="ORF">LX24_01492</name>
</gene>
<dbReference type="InterPro" id="IPR036679">
    <property type="entry name" value="FlgN-like_sf"/>
</dbReference>
<evidence type="ECO:0000256" key="2">
    <source>
        <dbReference type="SAM" id="Coils"/>
    </source>
</evidence>
<proteinExistence type="predicted"/>
<keyword evidence="5" id="KW-1185">Reference proteome</keyword>
<feature type="coiled-coil region" evidence="2">
    <location>
        <begin position="43"/>
        <end position="77"/>
    </location>
</feature>
<dbReference type="AlphaFoldDB" id="A0A5S4ZS11"/>
<protein>
    <submittedName>
        <fullName evidence="4">FlgN protein</fullName>
    </submittedName>
</protein>
<dbReference type="RefSeq" id="WP_166511510.1">
    <property type="nucleotide sequence ID" value="NZ_VNHM01000007.1"/>
</dbReference>
<dbReference type="GO" id="GO:0044780">
    <property type="term" value="P:bacterial-type flagellum assembly"/>
    <property type="evidence" value="ECO:0007669"/>
    <property type="project" value="InterPro"/>
</dbReference>
<name>A0A5S4ZS11_9FIRM</name>